<feature type="signal peptide" evidence="1">
    <location>
        <begin position="1"/>
        <end position="20"/>
    </location>
</feature>
<proteinExistence type="predicted"/>
<evidence type="ECO:0000313" key="2">
    <source>
        <dbReference type="EMBL" id="KAL3892239.1"/>
    </source>
</evidence>
<gene>
    <name evidence="2" type="ORF">ACJMK2_004467</name>
</gene>
<comment type="caution">
    <text evidence="2">The sequence shown here is derived from an EMBL/GenBank/DDBJ whole genome shotgun (WGS) entry which is preliminary data.</text>
</comment>
<dbReference type="AlphaFoldDB" id="A0ABD3Y1A4"/>
<keyword evidence="1" id="KW-0732">Signal</keyword>
<feature type="chain" id="PRO_5044877636" evidence="1">
    <location>
        <begin position="21"/>
        <end position="76"/>
    </location>
</feature>
<evidence type="ECO:0000313" key="3">
    <source>
        <dbReference type="Proteomes" id="UP001634394"/>
    </source>
</evidence>
<protein>
    <submittedName>
        <fullName evidence="2">Uncharacterized protein</fullName>
    </submittedName>
</protein>
<reference evidence="2 3" key="1">
    <citation type="submission" date="2024-11" db="EMBL/GenBank/DDBJ databases">
        <title>Chromosome-level genome assembly of the freshwater bivalve Anodonta woodiana.</title>
        <authorList>
            <person name="Chen X."/>
        </authorList>
    </citation>
    <scope>NUCLEOTIDE SEQUENCE [LARGE SCALE GENOMIC DNA]</scope>
    <source>
        <strain evidence="2">MN2024</strain>
        <tissue evidence="2">Gills</tissue>
    </source>
</reference>
<evidence type="ECO:0000256" key="1">
    <source>
        <dbReference type="SAM" id="SignalP"/>
    </source>
</evidence>
<keyword evidence="3" id="KW-1185">Reference proteome</keyword>
<sequence>MRPFALIFILLLILVTETDGQMCRFKSELCHDVGDRRGKCSDLDGSCVRIPGRVACRCERRHGPKGQIGADHIPNT</sequence>
<dbReference type="EMBL" id="JBJQND010000001">
    <property type="protein sequence ID" value="KAL3892239.1"/>
    <property type="molecule type" value="Genomic_DNA"/>
</dbReference>
<organism evidence="2 3">
    <name type="scientific">Sinanodonta woodiana</name>
    <name type="common">Chinese pond mussel</name>
    <name type="synonym">Anodonta woodiana</name>
    <dbReference type="NCBI Taxonomy" id="1069815"/>
    <lineage>
        <taxon>Eukaryota</taxon>
        <taxon>Metazoa</taxon>
        <taxon>Spiralia</taxon>
        <taxon>Lophotrochozoa</taxon>
        <taxon>Mollusca</taxon>
        <taxon>Bivalvia</taxon>
        <taxon>Autobranchia</taxon>
        <taxon>Heteroconchia</taxon>
        <taxon>Palaeoheterodonta</taxon>
        <taxon>Unionida</taxon>
        <taxon>Unionoidea</taxon>
        <taxon>Unionidae</taxon>
        <taxon>Unioninae</taxon>
        <taxon>Sinanodonta</taxon>
    </lineage>
</organism>
<dbReference type="Proteomes" id="UP001634394">
    <property type="component" value="Unassembled WGS sequence"/>
</dbReference>
<name>A0ABD3Y1A4_SINWO</name>
<accession>A0ABD3Y1A4</accession>